<dbReference type="InterPro" id="IPR000531">
    <property type="entry name" value="Beta-barrel_TonB"/>
</dbReference>
<proteinExistence type="inferred from homology"/>
<feature type="domain" description="TonB-dependent receptor-like beta-barrel" evidence="19">
    <location>
        <begin position="287"/>
        <end position="739"/>
    </location>
</feature>
<feature type="chain" id="PRO_5045327254" evidence="18">
    <location>
        <begin position="28"/>
        <end position="769"/>
    </location>
</feature>
<dbReference type="PROSITE" id="PS01156">
    <property type="entry name" value="TONB_DEPENDENT_REC_2"/>
    <property type="match status" value="1"/>
</dbReference>
<keyword evidence="7 18" id="KW-0732">Signal</keyword>
<evidence type="ECO:0000256" key="5">
    <source>
        <dbReference type="ARBA" id="ARBA00022496"/>
    </source>
</evidence>
<evidence type="ECO:0000256" key="7">
    <source>
        <dbReference type="ARBA" id="ARBA00022729"/>
    </source>
</evidence>
<evidence type="ECO:0000256" key="6">
    <source>
        <dbReference type="ARBA" id="ARBA00022692"/>
    </source>
</evidence>
<dbReference type="NCBIfam" id="TIGR01783">
    <property type="entry name" value="TonB-siderophor"/>
    <property type="match status" value="1"/>
</dbReference>
<keyword evidence="11 14" id="KW-0472">Membrane</keyword>
<evidence type="ECO:0000256" key="16">
    <source>
        <dbReference type="RuleBase" id="RU003357"/>
    </source>
</evidence>
<evidence type="ECO:0000256" key="8">
    <source>
        <dbReference type="ARBA" id="ARBA00023004"/>
    </source>
</evidence>
<dbReference type="Pfam" id="PF07715">
    <property type="entry name" value="Plug"/>
    <property type="match status" value="1"/>
</dbReference>
<evidence type="ECO:0000256" key="3">
    <source>
        <dbReference type="ARBA" id="ARBA00022448"/>
    </source>
</evidence>
<dbReference type="CDD" id="cd01347">
    <property type="entry name" value="ligand_gated_channel"/>
    <property type="match status" value="1"/>
</dbReference>
<comment type="subcellular location">
    <subcellularLocation>
        <location evidence="1 14">Cell outer membrane</location>
        <topology evidence="1 14">Multi-pass membrane protein</topology>
    </subcellularLocation>
</comment>
<dbReference type="PROSITE" id="PS52016">
    <property type="entry name" value="TONB_DEPENDENT_REC_3"/>
    <property type="match status" value="1"/>
</dbReference>
<keyword evidence="3 14" id="KW-0813">Transport</keyword>
<dbReference type="InterPro" id="IPR039426">
    <property type="entry name" value="TonB-dep_rcpt-like"/>
</dbReference>
<dbReference type="InterPro" id="IPR036942">
    <property type="entry name" value="Beta-barrel_TonB_sf"/>
</dbReference>
<keyword evidence="9" id="KW-0406">Ion transport</keyword>
<evidence type="ECO:0000256" key="13">
    <source>
        <dbReference type="ARBA" id="ARBA00023237"/>
    </source>
</evidence>
<keyword evidence="22" id="KW-1185">Reference proteome</keyword>
<evidence type="ECO:0000313" key="22">
    <source>
        <dbReference type="Proteomes" id="UP000664771"/>
    </source>
</evidence>
<evidence type="ECO:0000256" key="11">
    <source>
        <dbReference type="ARBA" id="ARBA00023136"/>
    </source>
</evidence>
<dbReference type="InterPro" id="IPR010105">
    <property type="entry name" value="TonB_sidphr_rcpt"/>
</dbReference>
<comment type="similarity">
    <text evidence="2 14 16">Belongs to the TonB-dependent receptor family.</text>
</comment>
<evidence type="ECO:0000313" key="21">
    <source>
        <dbReference type="EMBL" id="MBO1360973.1"/>
    </source>
</evidence>
<keyword evidence="12 21" id="KW-0675">Receptor</keyword>
<dbReference type="PANTHER" id="PTHR32552">
    <property type="entry name" value="FERRICHROME IRON RECEPTOR-RELATED"/>
    <property type="match status" value="1"/>
</dbReference>
<evidence type="ECO:0000259" key="20">
    <source>
        <dbReference type="Pfam" id="PF07715"/>
    </source>
</evidence>
<organism evidence="21 22">
    <name type="scientific">Acetobacter sacchari</name>
    <dbReference type="NCBI Taxonomy" id="2661687"/>
    <lineage>
        <taxon>Bacteria</taxon>
        <taxon>Pseudomonadati</taxon>
        <taxon>Pseudomonadota</taxon>
        <taxon>Alphaproteobacteria</taxon>
        <taxon>Acetobacterales</taxon>
        <taxon>Acetobacteraceae</taxon>
        <taxon>Acetobacter</taxon>
    </lineage>
</organism>
<evidence type="ECO:0000256" key="4">
    <source>
        <dbReference type="ARBA" id="ARBA00022452"/>
    </source>
</evidence>
<dbReference type="InterPro" id="IPR037066">
    <property type="entry name" value="Plug_dom_sf"/>
</dbReference>
<dbReference type="InterPro" id="IPR012910">
    <property type="entry name" value="Plug_dom"/>
</dbReference>
<sequence length="769" mass="82674">MSSRSPLRRLCLSSLLLAGASVTQAWAADTHHHHAKSKAHAAKAAPAPTVPAATPANAPSPNASTAATPVGGPTGAGVAATARENILVTAERRNRMLVSSGGQLGALGNKKGIDVPFNIRSYNSSLILNQQSQTLGEVLQNDPSVRTTMGYGNFSEMFVIRGFPVDGDDVAANGLYGIIPRQLVSPQLYDQVQVLNGASAFLNGAAPSGSAIGGNINLMFKHAEAAPLNRLTADYTSSGQGGGAVDFGRRFGADKAYGFRLNAAGMDGQTSIDHEHRHDAVVGGDFDWHDDATRITLDMAFQNQNVQWGRGGVFLGSGVTSVPRPAKVSHNFSQRWTYADLNYLFGMMNIEHDFGKHVTVYGAFGSLGSSEKGNYSSLTVTDATTGAGTIGSMYVPYQEQNESTRAGVRAHVDTGPIHHEINAGGSALWEQANTAYAMYYNNAVPLRSNLYSTQQIAQPGENLVGGNLSDPLKSAWTKLYSLYFSDTMTFWHDRIALTAGFRYQNILENSYYYAKKGGLSTGYDKGAFTPAVGLVIHPTKQTAIYFNRIEGLSAGPQATGTNLINMGQVFSPYQSVQYEVGAKYDIGRLAATIAFYQISQPNSYTEAYGNTGYNIFRVDGMQRNRGMELMLNGEVLPGLRFNGGLTLTDADLRRTANGANNGHTAIGVPNYTINGNIEYDLPFLKGATVVGRVVNTGKQMVNVGNTMHLPVWTTFDVAARYTFLAGKKPITARFGVDNIANKSYWSSAFNGYLLQGMPRTFKLSMTVDF</sequence>
<evidence type="ECO:0000256" key="9">
    <source>
        <dbReference type="ARBA" id="ARBA00023065"/>
    </source>
</evidence>
<feature type="region of interest" description="Disordered" evidence="17">
    <location>
        <begin position="29"/>
        <end position="76"/>
    </location>
</feature>
<keyword evidence="13 14" id="KW-0998">Cell outer membrane</keyword>
<dbReference type="RefSeq" id="WP_207882505.1">
    <property type="nucleotide sequence ID" value="NZ_JAFVMF010000016.1"/>
</dbReference>
<protein>
    <submittedName>
        <fullName evidence="21">TonB-dependent receptor</fullName>
    </submittedName>
</protein>
<dbReference type="Pfam" id="PF00593">
    <property type="entry name" value="TonB_dep_Rec_b-barrel"/>
    <property type="match status" value="1"/>
</dbReference>
<gene>
    <name evidence="21" type="ORF">J2D73_14380</name>
</gene>
<dbReference type="Gene3D" id="2.40.170.20">
    <property type="entry name" value="TonB-dependent receptor, beta-barrel domain"/>
    <property type="match status" value="1"/>
</dbReference>
<dbReference type="Gene3D" id="2.170.130.10">
    <property type="entry name" value="TonB-dependent receptor, plug domain"/>
    <property type="match status" value="1"/>
</dbReference>
<evidence type="ECO:0000256" key="1">
    <source>
        <dbReference type="ARBA" id="ARBA00004571"/>
    </source>
</evidence>
<accession>A0ABS3LYH8</accession>
<reference evidence="21 22" key="1">
    <citation type="submission" date="2021-03" db="EMBL/GenBank/DDBJ databases">
        <title>The complete genome sequence of Acetobacter sacchari TBRC 11175.</title>
        <authorList>
            <person name="Charoenyingcharoen P."/>
            <person name="Yukphan P."/>
        </authorList>
    </citation>
    <scope>NUCLEOTIDE SEQUENCE [LARGE SCALE GENOMIC DNA]</scope>
    <source>
        <strain evidence="21 22">TBRC 11175</strain>
    </source>
</reference>
<keyword evidence="5" id="KW-0410">Iron transport</keyword>
<evidence type="ECO:0000256" key="10">
    <source>
        <dbReference type="ARBA" id="ARBA00023077"/>
    </source>
</evidence>
<evidence type="ECO:0000256" key="12">
    <source>
        <dbReference type="ARBA" id="ARBA00023170"/>
    </source>
</evidence>
<keyword evidence="4 14" id="KW-1134">Transmembrane beta strand</keyword>
<dbReference type="PANTHER" id="PTHR32552:SF82">
    <property type="entry name" value="FCUA PROTEIN"/>
    <property type="match status" value="1"/>
</dbReference>
<evidence type="ECO:0000256" key="14">
    <source>
        <dbReference type="PROSITE-ProRule" id="PRU01360"/>
    </source>
</evidence>
<feature type="compositionally biased region" description="Basic residues" evidence="17">
    <location>
        <begin position="31"/>
        <end position="41"/>
    </location>
</feature>
<evidence type="ECO:0000256" key="18">
    <source>
        <dbReference type="SAM" id="SignalP"/>
    </source>
</evidence>
<dbReference type="Proteomes" id="UP000664771">
    <property type="component" value="Unassembled WGS sequence"/>
</dbReference>
<comment type="caution">
    <text evidence="21">The sequence shown here is derived from an EMBL/GenBank/DDBJ whole genome shotgun (WGS) entry which is preliminary data.</text>
</comment>
<feature type="domain" description="TonB-dependent receptor plug" evidence="20">
    <location>
        <begin position="114"/>
        <end position="209"/>
    </location>
</feature>
<feature type="compositionally biased region" description="Low complexity" evidence="17">
    <location>
        <begin position="42"/>
        <end position="76"/>
    </location>
</feature>
<evidence type="ECO:0000256" key="15">
    <source>
        <dbReference type="PROSITE-ProRule" id="PRU10144"/>
    </source>
</evidence>
<evidence type="ECO:0000256" key="2">
    <source>
        <dbReference type="ARBA" id="ARBA00009810"/>
    </source>
</evidence>
<keyword evidence="6 14" id="KW-0812">Transmembrane</keyword>
<dbReference type="EMBL" id="JAFVMF010000016">
    <property type="protein sequence ID" value="MBO1360973.1"/>
    <property type="molecule type" value="Genomic_DNA"/>
</dbReference>
<dbReference type="SUPFAM" id="SSF56935">
    <property type="entry name" value="Porins"/>
    <property type="match status" value="1"/>
</dbReference>
<keyword evidence="8" id="KW-0408">Iron</keyword>
<evidence type="ECO:0000259" key="19">
    <source>
        <dbReference type="Pfam" id="PF00593"/>
    </source>
</evidence>
<feature type="short sequence motif" description="TonB C-terminal box" evidence="15">
    <location>
        <begin position="752"/>
        <end position="769"/>
    </location>
</feature>
<feature type="signal peptide" evidence="18">
    <location>
        <begin position="1"/>
        <end position="27"/>
    </location>
</feature>
<dbReference type="InterPro" id="IPR010917">
    <property type="entry name" value="TonB_rcpt_CS"/>
</dbReference>
<name>A0ABS3LYH8_9PROT</name>
<evidence type="ECO:0000256" key="17">
    <source>
        <dbReference type="SAM" id="MobiDB-lite"/>
    </source>
</evidence>
<keyword evidence="10 16" id="KW-0798">TonB box</keyword>